<dbReference type="GO" id="GO:0004519">
    <property type="term" value="F:endonuclease activity"/>
    <property type="evidence" value="ECO:0007669"/>
    <property type="project" value="InterPro"/>
</dbReference>
<accession>A0AAN8TUN8</accession>
<dbReference type="AlphaFoldDB" id="A0AAN8TUN8"/>
<dbReference type="Gene3D" id="3.60.10.10">
    <property type="entry name" value="Endonuclease/exonuclease/phosphatase"/>
    <property type="match status" value="1"/>
</dbReference>
<feature type="domain" description="DUF4283" evidence="1">
    <location>
        <begin position="43"/>
        <end position="128"/>
    </location>
</feature>
<organism evidence="2 3">
    <name type="scientific">Solanum bulbocastanum</name>
    <name type="common">Wild potato</name>
    <dbReference type="NCBI Taxonomy" id="147425"/>
    <lineage>
        <taxon>Eukaryota</taxon>
        <taxon>Viridiplantae</taxon>
        <taxon>Streptophyta</taxon>
        <taxon>Embryophyta</taxon>
        <taxon>Tracheophyta</taxon>
        <taxon>Spermatophyta</taxon>
        <taxon>Magnoliopsida</taxon>
        <taxon>eudicotyledons</taxon>
        <taxon>Gunneridae</taxon>
        <taxon>Pentapetalae</taxon>
        <taxon>asterids</taxon>
        <taxon>lamiids</taxon>
        <taxon>Solanales</taxon>
        <taxon>Solanaceae</taxon>
        <taxon>Solanoideae</taxon>
        <taxon>Solaneae</taxon>
        <taxon>Solanum</taxon>
    </lineage>
</organism>
<dbReference type="Proteomes" id="UP001371456">
    <property type="component" value="Unassembled WGS sequence"/>
</dbReference>
<dbReference type="PANTHER" id="PTHR34427:SF16">
    <property type="entry name" value="DUF4283 DOMAIN-CONTAINING PROTEIN"/>
    <property type="match status" value="1"/>
</dbReference>
<sequence>MSRITLSEKVVEGSKWQSSKYEAPTSKDKKIESEVIVKSKEQGLLGRCIIGLFDKNNAEKPTLSDVRQWSTTVWKKAFGVYIYEMLGGHYLFKFPNRCMAKQILQGEWIWKRNKIKLEWWNPYVGCEPTTYKPKSTWIRVMGLPMHLWTDETFKEIGELYGGWLKTEEETELRNHLKWARIKIRGDGRSIRSEVSISRDGIKFIISIWVERKTLFEFPPESNRTTTREDERKIQQIIDLQSSISEKAEMQVVNLDVTKGNHVEAAVQIFIKPKVARARHVQIFKNKDLDIAMELEGKHQIYRILRGPSQEKKDLKKENKRKSPVYPLTKGLNEQGKRRVVQNLLQDWKADIVCLQETKLEGNVRDLVKQIWAGRWIKYACLEASGTRGGILMLWDS</sequence>
<evidence type="ECO:0000313" key="3">
    <source>
        <dbReference type="Proteomes" id="UP001371456"/>
    </source>
</evidence>
<evidence type="ECO:0000259" key="1">
    <source>
        <dbReference type="Pfam" id="PF14111"/>
    </source>
</evidence>
<dbReference type="PANTHER" id="PTHR34427">
    <property type="entry name" value="DUF4283 DOMAIN PROTEIN"/>
    <property type="match status" value="1"/>
</dbReference>
<keyword evidence="3" id="KW-1185">Reference proteome</keyword>
<dbReference type="InterPro" id="IPR025558">
    <property type="entry name" value="DUF4283"/>
</dbReference>
<gene>
    <name evidence="2" type="ORF">RDI58_007148</name>
</gene>
<evidence type="ECO:0000313" key="2">
    <source>
        <dbReference type="EMBL" id="KAK6793695.1"/>
    </source>
</evidence>
<dbReference type="EMBL" id="JBANQN010000003">
    <property type="protein sequence ID" value="KAK6793695.1"/>
    <property type="molecule type" value="Genomic_DNA"/>
</dbReference>
<comment type="caution">
    <text evidence="2">The sequence shown here is derived from an EMBL/GenBank/DDBJ whole genome shotgun (WGS) entry which is preliminary data.</text>
</comment>
<reference evidence="2 3" key="1">
    <citation type="submission" date="2024-02" db="EMBL/GenBank/DDBJ databases">
        <title>de novo genome assembly of Solanum bulbocastanum strain 11H21.</title>
        <authorList>
            <person name="Hosaka A.J."/>
        </authorList>
    </citation>
    <scope>NUCLEOTIDE SEQUENCE [LARGE SCALE GENOMIC DNA]</scope>
    <source>
        <tissue evidence="2">Young leaves</tissue>
    </source>
</reference>
<protein>
    <recommendedName>
        <fullName evidence="1">DUF4283 domain-containing protein</fullName>
    </recommendedName>
</protein>
<dbReference type="GO" id="GO:0003677">
    <property type="term" value="F:DNA binding"/>
    <property type="evidence" value="ECO:0007669"/>
    <property type="project" value="InterPro"/>
</dbReference>
<name>A0AAN8TUN8_SOLBU</name>
<dbReference type="SUPFAM" id="SSF56219">
    <property type="entry name" value="DNase I-like"/>
    <property type="match status" value="1"/>
</dbReference>
<dbReference type="InterPro" id="IPR036691">
    <property type="entry name" value="Endo/exonu/phosph_ase_sf"/>
</dbReference>
<dbReference type="GO" id="GO:0006281">
    <property type="term" value="P:DNA repair"/>
    <property type="evidence" value="ECO:0007669"/>
    <property type="project" value="InterPro"/>
</dbReference>
<proteinExistence type="predicted"/>
<dbReference type="Pfam" id="PF14111">
    <property type="entry name" value="DUF4283"/>
    <property type="match status" value="1"/>
</dbReference>
<dbReference type="PROSITE" id="PS00726">
    <property type="entry name" value="AP_NUCLEASE_F1_1"/>
    <property type="match status" value="1"/>
</dbReference>
<dbReference type="InterPro" id="IPR020847">
    <property type="entry name" value="AP_endonuclease_F1_BS"/>
</dbReference>